<dbReference type="InterPro" id="IPR036322">
    <property type="entry name" value="WD40_repeat_dom_sf"/>
</dbReference>
<evidence type="ECO:0000313" key="2">
    <source>
        <dbReference type="Proteomes" id="UP000269721"/>
    </source>
</evidence>
<accession>A0A4P9W0I9</accession>
<feature type="non-terminal residue" evidence="1">
    <location>
        <position position="146"/>
    </location>
</feature>
<feature type="non-terminal residue" evidence="1">
    <location>
        <position position="1"/>
    </location>
</feature>
<dbReference type="InterPro" id="IPR049916">
    <property type="entry name" value="WDR72-like"/>
</dbReference>
<dbReference type="PANTHER" id="PTHR44099:SF4">
    <property type="entry name" value="RABCONNECTIN-3B, ISOFORM A"/>
    <property type="match status" value="1"/>
</dbReference>
<dbReference type="SUPFAM" id="SSF50978">
    <property type="entry name" value="WD40 repeat-like"/>
    <property type="match status" value="1"/>
</dbReference>
<name>A0A4P9W0I9_9FUNG</name>
<proteinExistence type="predicted"/>
<dbReference type="Proteomes" id="UP000269721">
    <property type="component" value="Unassembled WGS sequence"/>
</dbReference>
<sequence>SMSRQSIVQIASVNPALFISTLTFDLIHSKGAAERAGCLKLLGLFISKKPLILHPYLPRIVESMVKCLDPNVPQIRDALQQIVTVNFAEMVRTFPNVAFHHGSQRLAVGAVEGAVVVYDLRTATRVQVLEGHTKAVAAVSISPDGK</sequence>
<dbReference type="InterPro" id="IPR016024">
    <property type="entry name" value="ARM-type_fold"/>
</dbReference>
<dbReference type="Gene3D" id="2.130.10.10">
    <property type="entry name" value="YVTN repeat-like/Quinoprotein amine dehydrogenase"/>
    <property type="match status" value="1"/>
</dbReference>
<gene>
    <name evidence="1" type="ORF">BDK51DRAFT_4096</name>
</gene>
<evidence type="ECO:0000313" key="1">
    <source>
        <dbReference type="EMBL" id="RKO84060.1"/>
    </source>
</evidence>
<dbReference type="SUPFAM" id="SSF48371">
    <property type="entry name" value="ARM repeat"/>
    <property type="match status" value="1"/>
</dbReference>
<dbReference type="AlphaFoldDB" id="A0A4P9W0I9"/>
<protein>
    <submittedName>
        <fullName evidence="1">Uncharacterized protein</fullName>
    </submittedName>
</protein>
<dbReference type="OrthoDB" id="338622at2759"/>
<dbReference type="InterPro" id="IPR015943">
    <property type="entry name" value="WD40/YVTN_repeat-like_dom_sf"/>
</dbReference>
<dbReference type="EMBL" id="ML000550">
    <property type="protein sequence ID" value="RKO84060.1"/>
    <property type="molecule type" value="Genomic_DNA"/>
</dbReference>
<reference evidence="2" key="1">
    <citation type="journal article" date="2018" name="Nat. Microbiol.">
        <title>Leveraging single-cell genomics to expand the fungal tree of life.</title>
        <authorList>
            <person name="Ahrendt S.R."/>
            <person name="Quandt C.A."/>
            <person name="Ciobanu D."/>
            <person name="Clum A."/>
            <person name="Salamov A."/>
            <person name="Andreopoulos B."/>
            <person name="Cheng J.F."/>
            <person name="Woyke T."/>
            <person name="Pelin A."/>
            <person name="Henrissat B."/>
            <person name="Reynolds N.K."/>
            <person name="Benny G.L."/>
            <person name="Smith M.E."/>
            <person name="James T.Y."/>
            <person name="Grigoriev I.V."/>
        </authorList>
    </citation>
    <scope>NUCLEOTIDE SEQUENCE [LARGE SCALE GENOMIC DNA]</scope>
</reference>
<dbReference type="GO" id="GO:0005737">
    <property type="term" value="C:cytoplasm"/>
    <property type="evidence" value="ECO:0007669"/>
    <property type="project" value="TreeGrafter"/>
</dbReference>
<keyword evidence="2" id="KW-1185">Reference proteome</keyword>
<dbReference type="PANTHER" id="PTHR44099">
    <property type="entry name" value="RABCONNECTIN-3B, ISOFORM A"/>
    <property type="match status" value="1"/>
</dbReference>
<organism evidence="1 2">
    <name type="scientific">Blyttiomyces helicus</name>
    <dbReference type="NCBI Taxonomy" id="388810"/>
    <lineage>
        <taxon>Eukaryota</taxon>
        <taxon>Fungi</taxon>
        <taxon>Fungi incertae sedis</taxon>
        <taxon>Chytridiomycota</taxon>
        <taxon>Chytridiomycota incertae sedis</taxon>
        <taxon>Chytridiomycetes</taxon>
        <taxon>Chytridiomycetes incertae sedis</taxon>
        <taxon>Blyttiomyces</taxon>
    </lineage>
</organism>